<sequence>MNFPVLLRKAGAILIRFPNLLNKKFRNSEAFLKNFSCENQ</sequence>
<accession>A0ABP2RDX2</accession>
<organism evidence="1 2">
    <name type="scientific">Leptospira licerasiae str. MMD4847</name>
    <dbReference type="NCBI Taxonomy" id="1049971"/>
    <lineage>
        <taxon>Bacteria</taxon>
        <taxon>Pseudomonadati</taxon>
        <taxon>Spirochaetota</taxon>
        <taxon>Spirochaetia</taxon>
        <taxon>Leptospirales</taxon>
        <taxon>Leptospiraceae</taxon>
        <taxon>Leptospira</taxon>
    </lineage>
</organism>
<comment type="caution">
    <text evidence="1">The sequence shown here is derived from an EMBL/GenBank/DDBJ whole genome shotgun (WGS) entry which is preliminary data.</text>
</comment>
<gene>
    <name evidence="1" type="ORF">LEP1GSC178_3807</name>
</gene>
<reference evidence="1 2" key="1">
    <citation type="submission" date="2012-08" db="EMBL/GenBank/DDBJ databases">
        <authorList>
            <person name="Harkins D.M."/>
            <person name="Durkin A.S."/>
            <person name="Selengut J.D."/>
            <person name="Sanka R."/>
            <person name="DePew J."/>
            <person name="Purushe J."/>
            <person name="Matthias M.A."/>
            <person name="Vinetz J.M."/>
            <person name="Sutton G.G."/>
            <person name="Nelson W.C."/>
            <person name="Fouts D.E."/>
        </authorList>
    </citation>
    <scope>NUCLEOTIDE SEQUENCE [LARGE SCALE GENOMIC DNA]</scope>
    <source>
        <strain evidence="1 2">MMD4847</strain>
    </source>
</reference>
<keyword evidence="2" id="KW-1185">Reference proteome</keyword>
<dbReference type="Proteomes" id="UP000018720">
    <property type="component" value="Unassembled WGS sequence"/>
</dbReference>
<name>A0ABP2RDX2_9LEPT</name>
<dbReference type="EMBL" id="AHOM02000009">
    <property type="protein sequence ID" value="EJZ41574.1"/>
    <property type="molecule type" value="Genomic_DNA"/>
</dbReference>
<proteinExistence type="predicted"/>
<evidence type="ECO:0000313" key="2">
    <source>
        <dbReference type="Proteomes" id="UP000018720"/>
    </source>
</evidence>
<protein>
    <submittedName>
        <fullName evidence="1">Uncharacterized protein</fullName>
    </submittedName>
</protein>
<evidence type="ECO:0000313" key="1">
    <source>
        <dbReference type="EMBL" id="EJZ41574.1"/>
    </source>
</evidence>